<evidence type="ECO:0000313" key="2">
    <source>
        <dbReference type="EMBL" id="RIO46090.1"/>
    </source>
</evidence>
<comment type="caution">
    <text evidence="2">The sequence shown here is derived from an EMBL/GenBank/DDBJ whole genome shotgun (WGS) entry which is preliminary data.</text>
</comment>
<keyword evidence="1" id="KW-0472">Membrane</keyword>
<protein>
    <submittedName>
        <fullName evidence="2">Zinc ribbon domain-containing protein</fullName>
    </submittedName>
</protein>
<proteinExistence type="predicted"/>
<organism evidence="2 3">
    <name type="scientific">Staphylococcus hyicus</name>
    <dbReference type="NCBI Taxonomy" id="1284"/>
    <lineage>
        <taxon>Bacteria</taxon>
        <taxon>Bacillati</taxon>
        <taxon>Bacillota</taxon>
        <taxon>Bacilli</taxon>
        <taxon>Bacillales</taxon>
        <taxon>Staphylococcaceae</taxon>
        <taxon>Staphylococcus</taxon>
    </lineage>
</organism>
<sequence>MHKCKHCGAPIERYSRICPHCGHSRFEPPTPPQKPIKPLFMFLAFLITILIIVTIAGMGFLAMRFMDADINLDFTSQKATQNTEKSLPSTKLQHINVLSQEFSANYMNVSRIEGYQGFNHNQTKDQIESQFGKADQTFKLDGMTLHQYGDIAVSYDNQRVNHVLITPHNISNQAFIAVHHRPDMDHGSYWYYDKNKQNGYTIKVYVKDGHIQAIENIPQI</sequence>
<dbReference type="EMBL" id="QXVO01000013">
    <property type="protein sequence ID" value="RIO46090.1"/>
    <property type="molecule type" value="Genomic_DNA"/>
</dbReference>
<evidence type="ECO:0000256" key="1">
    <source>
        <dbReference type="SAM" id="Phobius"/>
    </source>
</evidence>
<keyword evidence="1" id="KW-1133">Transmembrane helix</keyword>
<dbReference type="RefSeq" id="WP_107633363.1">
    <property type="nucleotide sequence ID" value="NZ_CP103964.1"/>
</dbReference>
<dbReference type="Proteomes" id="UP000285625">
    <property type="component" value="Unassembled WGS sequence"/>
</dbReference>
<evidence type="ECO:0000313" key="3">
    <source>
        <dbReference type="Proteomes" id="UP000285625"/>
    </source>
</evidence>
<gene>
    <name evidence="2" type="ORF">BUZ57_05625</name>
</gene>
<dbReference type="AlphaFoldDB" id="A0A2T4RKH7"/>
<accession>A0A2T4RKH7</accession>
<feature type="transmembrane region" description="Helical" evidence="1">
    <location>
        <begin position="39"/>
        <end position="62"/>
    </location>
</feature>
<keyword evidence="1" id="KW-0812">Transmembrane</keyword>
<name>A0A2T4RKH7_STAHY</name>
<reference evidence="2 3" key="1">
    <citation type="journal article" date="2016" name="Front. Microbiol.">
        <title>Comprehensive Phylogenetic Analysis of Bovine Non-aureus Staphylococci Species Based on Whole-Genome Sequencing.</title>
        <authorList>
            <person name="Naushad S."/>
            <person name="Barkema H.W."/>
            <person name="Luby C."/>
            <person name="Condas L.A."/>
            <person name="Nobrega D.B."/>
            <person name="Carson D.A."/>
            <person name="De Buck J."/>
        </authorList>
    </citation>
    <scope>NUCLEOTIDE SEQUENCE [LARGE SCALE GENOMIC DNA]</scope>
    <source>
        <strain evidence="2 3">SNUC 5959</strain>
    </source>
</reference>